<reference evidence="2" key="2">
    <citation type="submission" date="2025-09" db="UniProtKB">
        <authorList>
            <consortium name="Ensembl"/>
        </authorList>
    </citation>
    <scope>IDENTIFICATION</scope>
</reference>
<dbReference type="Ensembl" id="ENSMCST00000019169.1">
    <property type="protein sequence ID" value="ENSMCSP00000018701.1"/>
    <property type="gene ID" value="ENSMCSG00000013141.1"/>
</dbReference>
<feature type="transmembrane region" description="Helical" evidence="1">
    <location>
        <begin position="6"/>
        <end position="26"/>
    </location>
</feature>
<dbReference type="AlphaFoldDB" id="A0A8C5U7L0"/>
<dbReference type="OrthoDB" id="5511684at2759"/>
<name>A0A8C5U7L0_9PASS</name>
<dbReference type="InterPro" id="IPR010530">
    <property type="entry name" value="B12D"/>
</dbReference>
<dbReference type="Pfam" id="PF06522">
    <property type="entry name" value="B12D"/>
    <property type="match status" value="1"/>
</dbReference>
<keyword evidence="1" id="KW-1133">Transmembrane helix</keyword>
<reference evidence="2" key="1">
    <citation type="submission" date="2025-08" db="UniProtKB">
        <authorList>
            <consortium name="Ensembl"/>
        </authorList>
    </citation>
    <scope>IDENTIFICATION</scope>
</reference>
<dbReference type="Proteomes" id="UP000694560">
    <property type="component" value="Unplaced"/>
</dbReference>
<proteinExistence type="predicted"/>
<keyword evidence="1" id="KW-0472">Membrane</keyword>
<evidence type="ECO:0000256" key="1">
    <source>
        <dbReference type="SAM" id="Phobius"/>
    </source>
</evidence>
<sequence length="80" mass="8715">LPGARAARSLIGFISVGLGSAVLYLLRLALYSPDVRYGLGCPGHPWASLGHPWDGWLCGFGVGSCMERIQRDRFTPQDRV</sequence>
<protein>
    <submittedName>
        <fullName evidence="2">Uncharacterized protein</fullName>
    </submittedName>
</protein>
<evidence type="ECO:0000313" key="3">
    <source>
        <dbReference type="Proteomes" id="UP000694560"/>
    </source>
</evidence>
<organism evidence="2 3">
    <name type="scientific">Malurus cyaneus samueli</name>
    <dbReference type="NCBI Taxonomy" id="2593467"/>
    <lineage>
        <taxon>Eukaryota</taxon>
        <taxon>Metazoa</taxon>
        <taxon>Chordata</taxon>
        <taxon>Craniata</taxon>
        <taxon>Vertebrata</taxon>
        <taxon>Euteleostomi</taxon>
        <taxon>Archelosauria</taxon>
        <taxon>Archosauria</taxon>
        <taxon>Dinosauria</taxon>
        <taxon>Saurischia</taxon>
        <taxon>Theropoda</taxon>
        <taxon>Coelurosauria</taxon>
        <taxon>Aves</taxon>
        <taxon>Neognathae</taxon>
        <taxon>Neoaves</taxon>
        <taxon>Telluraves</taxon>
        <taxon>Australaves</taxon>
        <taxon>Passeriformes</taxon>
        <taxon>Meliphagoidea</taxon>
        <taxon>Maluridae</taxon>
        <taxon>Malurus</taxon>
    </lineage>
</organism>
<keyword evidence="1" id="KW-0812">Transmembrane</keyword>
<keyword evidence="3" id="KW-1185">Reference proteome</keyword>
<accession>A0A8C5U7L0</accession>
<evidence type="ECO:0000313" key="2">
    <source>
        <dbReference type="Ensembl" id="ENSMCSP00000018701.1"/>
    </source>
</evidence>